<accession>A0AAD5QL85</accession>
<proteinExistence type="predicted"/>
<name>A0AAD5QL85_PARTN</name>
<reference evidence="1" key="1">
    <citation type="submission" date="2021-06" db="EMBL/GenBank/DDBJ databases">
        <title>Parelaphostrongylus tenuis whole genome reference sequence.</title>
        <authorList>
            <person name="Garwood T.J."/>
            <person name="Larsen P.A."/>
            <person name="Fountain-Jones N.M."/>
            <person name="Garbe J.R."/>
            <person name="Macchietto M.G."/>
            <person name="Kania S.A."/>
            <person name="Gerhold R.W."/>
            <person name="Richards J.E."/>
            <person name="Wolf T.M."/>
        </authorList>
    </citation>
    <scope>NUCLEOTIDE SEQUENCE</scope>
    <source>
        <strain evidence="1">MNPRO001-30</strain>
        <tissue evidence="1">Meninges</tissue>
    </source>
</reference>
<organism evidence="1 2">
    <name type="scientific">Parelaphostrongylus tenuis</name>
    <name type="common">Meningeal worm</name>
    <dbReference type="NCBI Taxonomy" id="148309"/>
    <lineage>
        <taxon>Eukaryota</taxon>
        <taxon>Metazoa</taxon>
        <taxon>Ecdysozoa</taxon>
        <taxon>Nematoda</taxon>
        <taxon>Chromadorea</taxon>
        <taxon>Rhabditida</taxon>
        <taxon>Rhabditina</taxon>
        <taxon>Rhabditomorpha</taxon>
        <taxon>Strongyloidea</taxon>
        <taxon>Metastrongylidae</taxon>
        <taxon>Parelaphostrongylus</taxon>
    </lineage>
</organism>
<evidence type="ECO:0000313" key="2">
    <source>
        <dbReference type="Proteomes" id="UP001196413"/>
    </source>
</evidence>
<keyword evidence="2" id="KW-1185">Reference proteome</keyword>
<comment type="caution">
    <text evidence="1">The sequence shown here is derived from an EMBL/GenBank/DDBJ whole genome shotgun (WGS) entry which is preliminary data.</text>
</comment>
<gene>
    <name evidence="1" type="ORF">KIN20_013804</name>
</gene>
<dbReference type="EMBL" id="JAHQIW010002714">
    <property type="protein sequence ID" value="KAJ1356143.1"/>
    <property type="molecule type" value="Genomic_DNA"/>
</dbReference>
<dbReference type="Proteomes" id="UP001196413">
    <property type="component" value="Unassembled WGS sequence"/>
</dbReference>
<sequence>MGGKIGSSDLRQGSKIRDAVLHARISMKRLAGYAMLLTTIVGREQLPAQFLGISSVLQEDHQSGSPIFSRKAWKKDMTLGETLERGGPIGLLLHSIGKMEVLVVLAGVTRRSTRRQAIQVICIWWYVYICL</sequence>
<protein>
    <submittedName>
        <fullName evidence="1">Uncharacterized protein</fullName>
    </submittedName>
</protein>
<dbReference type="AlphaFoldDB" id="A0AAD5QL85"/>
<evidence type="ECO:0000313" key="1">
    <source>
        <dbReference type="EMBL" id="KAJ1356143.1"/>
    </source>
</evidence>